<dbReference type="Pfam" id="PF17803">
    <property type="entry name" value="Cadherin_4"/>
    <property type="match status" value="1"/>
</dbReference>
<dbReference type="RefSeq" id="WP_216033538.1">
    <property type="nucleotide sequence ID" value="NZ_JAHKNG010000020.1"/>
</dbReference>
<evidence type="ECO:0000259" key="1">
    <source>
        <dbReference type="Pfam" id="PF17803"/>
    </source>
</evidence>
<feature type="domain" description="RapA2 cadherin-like" evidence="1">
    <location>
        <begin position="3"/>
        <end position="45"/>
    </location>
</feature>
<proteinExistence type="predicted"/>
<dbReference type="InterPro" id="IPR040853">
    <property type="entry name" value="RapA2_cadherin-like"/>
</dbReference>
<evidence type="ECO:0000313" key="2">
    <source>
        <dbReference type="EMBL" id="MBU3030865.1"/>
    </source>
</evidence>
<keyword evidence="3" id="KW-1185">Reference proteome</keyword>
<name>A0ABS6AMK1_9RHOB</name>
<comment type="caution">
    <text evidence="2">The sequence shown here is derived from an EMBL/GenBank/DDBJ whole genome shotgun (WGS) entry which is preliminary data.</text>
</comment>
<evidence type="ECO:0000313" key="3">
    <source>
        <dbReference type="Proteomes" id="UP001166191"/>
    </source>
</evidence>
<dbReference type="EMBL" id="JAHKNG010000020">
    <property type="protein sequence ID" value="MBU3030865.1"/>
    <property type="molecule type" value="Genomic_DNA"/>
</dbReference>
<protein>
    <recommendedName>
        <fullName evidence="1">RapA2 cadherin-like domain-containing protein</fullName>
    </recommendedName>
</protein>
<accession>A0ABS6AMK1</accession>
<sequence>MRQPANEAPVVADDYVRADRNKTVIDVLANDSDGDSNRLKVSEINGVRVDRNDKVWIPADRRHPLQL</sequence>
<reference evidence="2" key="1">
    <citation type="submission" date="2021-06" db="EMBL/GenBank/DDBJ databases">
        <title>Paracoccus bacterium XHP0099 sp. nov., isolated from the surface waters of the Yellow Sea.</title>
        <authorList>
            <person name="Xue H."/>
            <person name="Zhang D."/>
        </authorList>
    </citation>
    <scope>NUCLEOTIDE SEQUENCE</scope>
    <source>
        <strain evidence="2">XHP0099</strain>
    </source>
</reference>
<organism evidence="2 3">
    <name type="scientific">Paracoccus marinaquae</name>
    <dbReference type="NCBI Taxonomy" id="2841926"/>
    <lineage>
        <taxon>Bacteria</taxon>
        <taxon>Pseudomonadati</taxon>
        <taxon>Pseudomonadota</taxon>
        <taxon>Alphaproteobacteria</taxon>
        <taxon>Rhodobacterales</taxon>
        <taxon>Paracoccaceae</taxon>
        <taxon>Paracoccus</taxon>
    </lineage>
</organism>
<dbReference type="Proteomes" id="UP001166191">
    <property type="component" value="Unassembled WGS sequence"/>
</dbReference>
<gene>
    <name evidence="2" type="ORF">KNW02_12140</name>
</gene>